<dbReference type="GO" id="GO:0016787">
    <property type="term" value="F:hydrolase activity"/>
    <property type="evidence" value="ECO:0007669"/>
    <property type="project" value="UniProtKB-KW"/>
</dbReference>
<dbReference type="PANTHER" id="PTHR43857">
    <property type="entry name" value="BLR7761 PROTEIN"/>
    <property type="match status" value="1"/>
</dbReference>
<dbReference type="PANTHER" id="PTHR43857:SF1">
    <property type="entry name" value="YJGH FAMILY PROTEIN"/>
    <property type="match status" value="1"/>
</dbReference>
<evidence type="ECO:0000313" key="1">
    <source>
        <dbReference type="EMBL" id="MEK9500244.1"/>
    </source>
</evidence>
<evidence type="ECO:0000313" key="2">
    <source>
        <dbReference type="Proteomes" id="UP001484239"/>
    </source>
</evidence>
<reference evidence="1 2" key="1">
    <citation type="submission" date="2024-02" db="EMBL/GenBank/DDBJ databases">
        <title>A novel Gemmatimonadota bacterium.</title>
        <authorList>
            <person name="Du Z.-J."/>
            <person name="Ye Y.-Q."/>
        </authorList>
    </citation>
    <scope>NUCLEOTIDE SEQUENCE [LARGE SCALE GENOMIC DNA]</scope>
    <source>
        <strain evidence="1 2">DH-20</strain>
    </source>
</reference>
<keyword evidence="1" id="KW-0378">Hydrolase</keyword>
<protein>
    <submittedName>
        <fullName evidence="1">RidA family protein</fullName>
        <ecNumber evidence="1">3.5.-.-</ecNumber>
    </submittedName>
</protein>
<name>A0ABU9E6F4_9BACT</name>
<dbReference type="CDD" id="cd00448">
    <property type="entry name" value="YjgF_YER057c_UK114_family"/>
    <property type="match status" value="1"/>
</dbReference>
<proteinExistence type="predicted"/>
<dbReference type="RefSeq" id="WP_405284974.1">
    <property type="nucleotide sequence ID" value="NZ_CP144380.1"/>
</dbReference>
<dbReference type="EMBL" id="JBBHLI010000002">
    <property type="protein sequence ID" value="MEK9500244.1"/>
    <property type="molecule type" value="Genomic_DNA"/>
</dbReference>
<dbReference type="EC" id="3.5.-.-" evidence="1"/>
<organism evidence="1 2">
    <name type="scientific">Gaopeijia maritima</name>
    <dbReference type="NCBI Taxonomy" id="3119007"/>
    <lineage>
        <taxon>Bacteria</taxon>
        <taxon>Pseudomonadati</taxon>
        <taxon>Gemmatimonadota</taxon>
        <taxon>Longimicrobiia</taxon>
        <taxon>Gaopeijiales</taxon>
        <taxon>Gaopeijiaceae</taxon>
        <taxon>Gaopeijia</taxon>
    </lineage>
</organism>
<dbReference type="Proteomes" id="UP001484239">
    <property type="component" value="Unassembled WGS sequence"/>
</dbReference>
<dbReference type="SUPFAM" id="SSF55298">
    <property type="entry name" value="YjgF-like"/>
    <property type="match status" value="1"/>
</dbReference>
<dbReference type="Gene3D" id="3.30.1330.40">
    <property type="entry name" value="RutC-like"/>
    <property type="match status" value="1"/>
</dbReference>
<dbReference type="InterPro" id="IPR035959">
    <property type="entry name" value="RutC-like_sf"/>
</dbReference>
<accession>A0ABU9E6F4</accession>
<dbReference type="InterPro" id="IPR006175">
    <property type="entry name" value="YjgF/YER057c/UK114"/>
</dbReference>
<keyword evidence="2" id="KW-1185">Reference proteome</keyword>
<comment type="caution">
    <text evidence="1">The sequence shown here is derived from an EMBL/GenBank/DDBJ whole genome shotgun (WGS) entry which is preliminary data.</text>
</comment>
<gene>
    <name evidence="1" type="ORF">WI372_04585</name>
</gene>
<dbReference type="Pfam" id="PF01042">
    <property type="entry name" value="Ribonuc_L-PSP"/>
    <property type="match status" value="1"/>
</dbReference>
<sequence length="131" mass="14325">MQKRSINPTDWLQGFNIHHGVEVTGAQRVLYLSGQTSNGPDGAPLHEGDIVAQFKLAWSNLKDALAEAEMEPADVVRLNMYTTDMDAFMGAVEELVPIYAADGCTPSCTLLGVERLFEAELMIELEATAVR</sequence>